<feature type="region of interest" description="Disordered" evidence="5">
    <location>
        <begin position="1"/>
        <end position="39"/>
    </location>
</feature>
<evidence type="ECO:0000256" key="4">
    <source>
        <dbReference type="ARBA" id="ARBA00022840"/>
    </source>
</evidence>
<keyword evidence="4" id="KW-0067">ATP-binding</keyword>
<organism evidence="8 9">
    <name type="scientific">Streptomyces yunnanensis</name>
    <dbReference type="NCBI Taxonomy" id="156453"/>
    <lineage>
        <taxon>Bacteria</taxon>
        <taxon>Bacillati</taxon>
        <taxon>Actinomycetota</taxon>
        <taxon>Actinomycetes</taxon>
        <taxon>Kitasatosporales</taxon>
        <taxon>Streptomycetaceae</taxon>
        <taxon>Streptomyces</taxon>
    </lineage>
</organism>
<evidence type="ECO:0000256" key="1">
    <source>
        <dbReference type="ARBA" id="ARBA00006432"/>
    </source>
</evidence>
<dbReference type="InterPro" id="IPR000873">
    <property type="entry name" value="AMP-dep_synth/lig_dom"/>
</dbReference>
<gene>
    <name evidence="8" type="ORF">MOV08_26450</name>
</gene>
<comment type="similarity">
    <text evidence="1">Belongs to the ATP-dependent AMP-binding enzyme family.</text>
</comment>
<evidence type="ECO:0000259" key="6">
    <source>
        <dbReference type="Pfam" id="PF00501"/>
    </source>
</evidence>
<feature type="domain" description="AMP-binding enzyme C-terminal" evidence="7">
    <location>
        <begin position="486"/>
        <end position="562"/>
    </location>
</feature>
<protein>
    <submittedName>
        <fullName evidence="8">AMP-binding protein</fullName>
    </submittedName>
</protein>
<dbReference type="PROSITE" id="PS00455">
    <property type="entry name" value="AMP_BINDING"/>
    <property type="match status" value="1"/>
</dbReference>
<dbReference type="Gene3D" id="3.30.300.30">
    <property type="match status" value="1"/>
</dbReference>
<reference evidence="8 9" key="1">
    <citation type="submission" date="2022-03" db="EMBL/GenBank/DDBJ databases">
        <title>Streptomyces yunnanensis P86,complete genome.</title>
        <authorList>
            <person name="Chen S."/>
            <person name="Zhang Q."/>
        </authorList>
    </citation>
    <scope>NUCLEOTIDE SEQUENCE [LARGE SCALE GENOMIC DNA]</scope>
    <source>
        <strain evidence="8 9">P86</strain>
    </source>
</reference>
<dbReference type="PANTHER" id="PTHR43107:SF15">
    <property type="entry name" value="FATTY ACID TRANSPORT PROTEIN 3, ISOFORM A"/>
    <property type="match status" value="1"/>
</dbReference>
<dbReference type="Gene3D" id="3.40.50.12780">
    <property type="entry name" value="N-terminal domain of ligase-like"/>
    <property type="match status" value="1"/>
</dbReference>
<dbReference type="Proteomes" id="UP001218629">
    <property type="component" value="Chromosome"/>
</dbReference>
<dbReference type="RefSeq" id="WP_275309100.1">
    <property type="nucleotide sequence ID" value="NZ_CP095749.1"/>
</dbReference>
<dbReference type="PANTHER" id="PTHR43107">
    <property type="entry name" value="LONG-CHAIN FATTY ACID TRANSPORT PROTEIN"/>
    <property type="match status" value="1"/>
</dbReference>
<name>A0ABY8ABS8_9ACTN</name>
<evidence type="ECO:0000256" key="5">
    <source>
        <dbReference type="SAM" id="MobiDB-lite"/>
    </source>
</evidence>
<accession>A0ABY8ABS8</accession>
<feature type="compositionally biased region" description="Basic and acidic residues" evidence="5">
    <location>
        <begin position="593"/>
        <end position="603"/>
    </location>
</feature>
<feature type="domain" description="AMP-dependent synthetase/ligase" evidence="6">
    <location>
        <begin position="52"/>
        <end position="427"/>
    </location>
</feature>
<keyword evidence="3" id="KW-0547">Nucleotide-binding</keyword>
<sequence>MVADSSRSDSPLARDARDRRPPGRDAAGSPAEAAPDRPGARTIAELLQAQWGDHRIALTYQDAALTHHQVAGAAAARAALLGDVLPRGAEPHIGVLLDNVPEFPLWLGAAALAGAAVAGINPTRRGPELVRDIAHTDCALLITERAHLPLLAGLDLPLPPERILLTDGDPDAPAYRELLAPYEGARPEDVLGSALRATGHGRAGGPDPATRMLLYFTSGSTGAPKAALCTQGRLAAAGHSLVAYFGVRREDVHYLCMPMFHGNAVIAGWSPALAGGAAVALRRRFSASAFLPDVRRYGATYFTYVGRAVQYLLATPPAPDDRDHPLRTGFGTEAGAVDVARFADRFGVRLIEGYGSSEGGASLQRTPDTPAGAVGRPAPGDDLAVVDPETGDELPRAHLDPAGRLLNGAQAIGELVNRGRSAFEGYWRNPEATAARTRGRPGDGVGAGWYWTGDLFFRDAEGFFHFAGRADDRLRVDSENLAAAVIENILARYAPATGAAVYAVPDPVAGDQVMAALALPDGTAFDLDDFATFLAAQPDLGTKMAPRFVRAVAALPVTATNKIHRVALRRAGFSCPDPVWWRPIEPPTRLRTRATDGHVERPGSGRPGSAPLRYRRFTDEDRAALLSQYRDHGREHLLER</sequence>
<dbReference type="Pfam" id="PF00501">
    <property type="entry name" value="AMP-binding"/>
    <property type="match status" value="1"/>
</dbReference>
<dbReference type="InterPro" id="IPR045851">
    <property type="entry name" value="AMP-bd_C_sf"/>
</dbReference>
<evidence type="ECO:0000256" key="3">
    <source>
        <dbReference type="ARBA" id="ARBA00022741"/>
    </source>
</evidence>
<dbReference type="InterPro" id="IPR042099">
    <property type="entry name" value="ANL_N_sf"/>
</dbReference>
<feature type="region of interest" description="Disordered" evidence="5">
    <location>
        <begin position="592"/>
        <end position="612"/>
    </location>
</feature>
<dbReference type="SUPFAM" id="SSF56801">
    <property type="entry name" value="Acetyl-CoA synthetase-like"/>
    <property type="match status" value="1"/>
</dbReference>
<evidence type="ECO:0000313" key="9">
    <source>
        <dbReference type="Proteomes" id="UP001218629"/>
    </source>
</evidence>
<dbReference type="EMBL" id="CP095749">
    <property type="protein sequence ID" value="WEB42442.1"/>
    <property type="molecule type" value="Genomic_DNA"/>
</dbReference>
<evidence type="ECO:0000259" key="7">
    <source>
        <dbReference type="Pfam" id="PF13193"/>
    </source>
</evidence>
<dbReference type="Pfam" id="PF13193">
    <property type="entry name" value="AMP-binding_C"/>
    <property type="match status" value="1"/>
</dbReference>
<keyword evidence="9" id="KW-1185">Reference proteome</keyword>
<feature type="compositionally biased region" description="Low complexity" evidence="5">
    <location>
        <begin position="1"/>
        <end position="11"/>
    </location>
</feature>
<keyword evidence="2" id="KW-0436">Ligase</keyword>
<feature type="region of interest" description="Disordered" evidence="5">
    <location>
        <begin position="357"/>
        <end position="380"/>
    </location>
</feature>
<feature type="compositionally biased region" description="Basic and acidic residues" evidence="5">
    <location>
        <begin position="12"/>
        <end position="23"/>
    </location>
</feature>
<dbReference type="InterPro" id="IPR020845">
    <property type="entry name" value="AMP-binding_CS"/>
</dbReference>
<evidence type="ECO:0000256" key="2">
    <source>
        <dbReference type="ARBA" id="ARBA00022598"/>
    </source>
</evidence>
<dbReference type="InterPro" id="IPR025110">
    <property type="entry name" value="AMP-bd_C"/>
</dbReference>
<proteinExistence type="inferred from homology"/>
<evidence type="ECO:0000313" key="8">
    <source>
        <dbReference type="EMBL" id="WEB42442.1"/>
    </source>
</evidence>